<dbReference type="SUPFAM" id="SSF55620">
    <property type="entry name" value="Tetrahydrobiopterin biosynthesis enzymes-like"/>
    <property type="match status" value="1"/>
</dbReference>
<dbReference type="Proteomes" id="UP000267251">
    <property type="component" value="Unassembled WGS sequence"/>
</dbReference>
<evidence type="ECO:0000256" key="6">
    <source>
        <dbReference type="ARBA" id="ARBA00022833"/>
    </source>
</evidence>
<dbReference type="InterPro" id="IPR038418">
    <property type="entry name" value="6-PTP_synth/QueD_sf"/>
</dbReference>
<evidence type="ECO:0000256" key="1">
    <source>
        <dbReference type="ARBA" id="ARBA00001947"/>
    </source>
</evidence>
<name>A0A4P9Y7H7_9FUNG</name>
<evidence type="ECO:0000256" key="4">
    <source>
        <dbReference type="ARBA" id="ARBA00013100"/>
    </source>
</evidence>
<dbReference type="EC" id="4.2.3.12" evidence="4"/>
<proteinExistence type="inferred from homology"/>
<dbReference type="GO" id="GO:0046872">
    <property type="term" value="F:metal ion binding"/>
    <property type="evidence" value="ECO:0007669"/>
    <property type="project" value="UniProtKB-KW"/>
</dbReference>
<keyword evidence="10" id="KW-1185">Reference proteome</keyword>
<organism evidence="9 10">
    <name type="scientific">Piptocephalis cylindrospora</name>
    <dbReference type="NCBI Taxonomy" id="1907219"/>
    <lineage>
        <taxon>Eukaryota</taxon>
        <taxon>Fungi</taxon>
        <taxon>Fungi incertae sedis</taxon>
        <taxon>Zoopagomycota</taxon>
        <taxon>Zoopagomycotina</taxon>
        <taxon>Zoopagomycetes</taxon>
        <taxon>Zoopagales</taxon>
        <taxon>Piptocephalidaceae</taxon>
        <taxon>Piptocephalis</taxon>
    </lineage>
</organism>
<sequence length="150" mass="16950">MPRIAYVSRTETFSAAHRLHSPHLSDEENAQVYGKCNHASGHGHNYTVTVLVRGRVDERTGMVVNLVNLKAHLRQNVLEPLDHHHLDLDVPYFASHPSTAENIAIFIWELLEPLVRADDPSEHGPRLHEVRVQETPANIAIYRGEEEESG</sequence>
<dbReference type="EMBL" id="KZ987801">
    <property type="protein sequence ID" value="RKP14694.1"/>
    <property type="molecule type" value="Genomic_DNA"/>
</dbReference>
<dbReference type="Pfam" id="PF01242">
    <property type="entry name" value="PTPS"/>
    <property type="match status" value="1"/>
</dbReference>
<dbReference type="GO" id="GO:0005739">
    <property type="term" value="C:mitochondrion"/>
    <property type="evidence" value="ECO:0007669"/>
    <property type="project" value="TreeGrafter"/>
</dbReference>
<dbReference type="FunFam" id="3.30.479.10:FF:000003">
    <property type="entry name" value="6-pyruvoyl tetrahydrobiopterin synthase"/>
    <property type="match status" value="1"/>
</dbReference>
<dbReference type="GO" id="GO:0003874">
    <property type="term" value="F:6-pyruvoyltetrahydropterin synthase activity"/>
    <property type="evidence" value="ECO:0007669"/>
    <property type="project" value="UniProtKB-EC"/>
</dbReference>
<keyword evidence="5" id="KW-0479">Metal-binding</keyword>
<keyword evidence="8" id="KW-0456">Lyase</keyword>
<comment type="cofactor">
    <cofactor evidence="1">
        <name>Zn(2+)</name>
        <dbReference type="ChEBI" id="CHEBI:29105"/>
    </cofactor>
</comment>
<accession>A0A4P9Y7H7</accession>
<evidence type="ECO:0000313" key="9">
    <source>
        <dbReference type="EMBL" id="RKP14694.1"/>
    </source>
</evidence>
<evidence type="ECO:0000313" key="10">
    <source>
        <dbReference type="Proteomes" id="UP000267251"/>
    </source>
</evidence>
<evidence type="ECO:0000256" key="5">
    <source>
        <dbReference type="ARBA" id="ARBA00022723"/>
    </source>
</evidence>
<gene>
    <name evidence="9" type="ORF">BJ684DRAFT_8152</name>
</gene>
<keyword evidence="6" id="KW-0862">Zinc</keyword>
<evidence type="ECO:0000256" key="3">
    <source>
        <dbReference type="ARBA" id="ARBA00009164"/>
    </source>
</evidence>
<evidence type="ECO:0000256" key="7">
    <source>
        <dbReference type="ARBA" id="ARBA00023007"/>
    </source>
</evidence>
<dbReference type="InterPro" id="IPR007115">
    <property type="entry name" value="6-PTP_synth/QueD"/>
</dbReference>
<dbReference type="GO" id="GO:0006729">
    <property type="term" value="P:tetrahydrobiopterin biosynthetic process"/>
    <property type="evidence" value="ECO:0007669"/>
    <property type="project" value="UniProtKB-UniPathway"/>
</dbReference>
<comment type="pathway">
    <text evidence="2">Cofactor biosynthesis; tetrahydrobiopterin biosynthesis; tetrahydrobiopterin from 7,8-dihydroneopterin triphosphate: step 1/3.</text>
</comment>
<dbReference type="UniPathway" id="UPA00849">
    <property type="reaction ID" value="UER00819"/>
</dbReference>
<reference evidence="10" key="1">
    <citation type="journal article" date="2018" name="Nat. Microbiol.">
        <title>Leveraging single-cell genomics to expand the fungal tree of life.</title>
        <authorList>
            <person name="Ahrendt S.R."/>
            <person name="Quandt C.A."/>
            <person name="Ciobanu D."/>
            <person name="Clum A."/>
            <person name="Salamov A."/>
            <person name="Andreopoulos B."/>
            <person name="Cheng J.F."/>
            <person name="Woyke T."/>
            <person name="Pelin A."/>
            <person name="Henrissat B."/>
            <person name="Reynolds N.K."/>
            <person name="Benny G.L."/>
            <person name="Smith M.E."/>
            <person name="James T.Y."/>
            <person name="Grigoriev I.V."/>
        </authorList>
    </citation>
    <scope>NUCLEOTIDE SEQUENCE [LARGE SCALE GENOMIC DNA]</scope>
</reference>
<protein>
    <recommendedName>
        <fullName evidence="4">6-pyruvoyltetrahydropterin synthase</fullName>
        <ecNumber evidence="4">4.2.3.12</ecNumber>
    </recommendedName>
</protein>
<dbReference type="PANTHER" id="PTHR12589:SF7">
    <property type="entry name" value="6-PYRUVOYL TETRAHYDROBIOPTERIN SYNTHASE"/>
    <property type="match status" value="1"/>
</dbReference>
<dbReference type="Gene3D" id="3.30.479.10">
    <property type="entry name" value="6-pyruvoyl tetrahydropterin synthase/QueD"/>
    <property type="match status" value="1"/>
</dbReference>
<evidence type="ECO:0000256" key="8">
    <source>
        <dbReference type="ARBA" id="ARBA00023239"/>
    </source>
</evidence>
<dbReference type="PANTHER" id="PTHR12589">
    <property type="entry name" value="PYRUVOYL TETRAHYDROBIOPTERIN SYNTHASE"/>
    <property type="match status" value="1"/>
</dbReference>
<comment type="similarity">
    <text evidence="3">Belongs to the PTPS family.</text>
</comment>
<keyword evidence="7" id="KW-0783">Tetrahydrobiopterin biosynthesis</keyword>
<dbReference type="OrthoDB" id="14045at2759"/>
<evidence type="ECO:0000256" key="2">
    <source>
        <dbReference type="ARBA" id="ARBA00005126"/>
    </source>
</evidence>
<dbReference type="AlphaFoldDB" id="A0A4P9Y7H7"/>